<dbReference type="KEGG" id="rba:RB2714"/>
<dbReference type="STRING" id="243090.RB2714"/>
<dbReference type="InterPro" id="IPR007497">
    <property type="entry name" value="SIMPL/DUF541"/>
</dbReference>
<sequence>MRAPLVLPHPRSPRMSIRNVWKSRVIIAAITATTALPLTHCIADEGIDTRSKLTVHATADTKVAPDSVTLRFAIESREEEVTDAARRTSEQVNRVVQFLKSRGIEAKDIRTESIVLSPIYPKGQKGQYAKQTYAVQQSQGLDDLFGDSTPQQVAPNQAPTSNIRDQLQKNQPIGYSASRQLTIMVRDIKQFETVYTGILERGVNSIAGIQWMNSDQIQHRRAARIKAIAAAREKASDMAGALDAKVARVLSVQETSRGSDPFSTSMQLFGSESSGGSIEAGLMTLSASVQVVFELSDTEFEN</sequence>
<dbReference type="HOGENOM" id="CLU_920931_0_0_0"/>
<accession>Q7UVD0</accession>
<dbReference type="GO" id="GO:0006974">
    <property type="term" value="P:DNA damage response"/>
    <property type="evidence" value="ECO:0000318"/>
    <property type="project" value="GO_Central"/>
</dbReference>
<evidence type="ECO:0000313" key="2">
    <source>
        <dbReference type="Proteomes" id="UP000001025"/>
    </source>
</evidence>
<dbReference type="EMBL" id="BX294137">
    <property type="protein sequence ID" value="CAD72795.1"/>
    <property type="molecule type" value="Genomic_DNA"/>
</dbReference>
<gene>
    <name evidence="1" type="ordered locus">RB2714</name>
</gene>
<reference evidence="1 2" key="1">
    <citation type="journal article" date="2003" name="Proc. Natl. Acad. Sci. U.S.A.">
        <title>Complete genome sequence of the marine planctomycete Pirellula sp. strain 1.</title>
        <authorList>
            <person name="Gloeckner F.O."/>
            <person name="Kube M."/>
            <person name="Bauer M."/>
            <person name="Teeling H."/>
            <person name="Lombardot T."/>
            <person name="Ludwig W."/>
            <person name="Gade D."/>
            <person name="Beck A."/>
            <person name="Borzym K."/>
            <person name="Heitmann K."/>
            <person name="Rabus R."/>
            <person name="Schlesner H."/>
            <person name="Amann R."/>
            <person name="Reinhardt R."/>
        </authorList>
    </citation>
    <scope>NUCLEOTIDE SEQUENCE [LARGE SCALE GENOMIC DNA]</scope>
    <source>
        <strain evidence="2">DSM 10527 / NCIMB 13988 / SH1</strain>
    </source>
</reference>
<dbReference type="OrthoDB" id="9813144at2"/>
<dbReference type="Gene3D" id="3.30.70.2970">
    <property type="entry name" value="Protein of unknown function (DUF541), domain 2"/>
    <property type="match status" value="1"/>
</dbReference>
<dbReference type="PATRIC" id="fig|243090.15.peg.1248"/>
<dbReference type="PANTHER" id="PTHR34387:SF1">
    <property type="entry name" value="PERIPLASMIC IMMUNOGENIC PROTEIN"/>
    <property type="match status" value="1"/>
</dbReference>
<dbReference type="FunCoup" id="Q7UVD0">
    <property type="interactions" value="23"/>
</dbReference>
<dbReference type="InParanoid" id="Q7UVD0"/>
<evidence type="ECO:0008006" key="3">
    <source>
        <dbReference type="Google" id="ProtNLM"/>
    </source>
</evidence>
<dbReference type="eggNOG" id="COG2968">
    <property type="taxonomic scope" value="Bacteria"/>
</dbReference>
<dbReference type="EnsemblBacteria" id="CAD72795">
    <property type="protein sequence ID" value="CAD72795"/>
    <property type="gene ID" value="RB2714"/>
</dbReference>
<name>Q7UVD0_RHOBA</name>
<dbReference type="PANTHER" id="PTHR34387">
    <property type="entry name" value="SLR1258 PROTEIN"/>
    <property type="match status" value="1"/>
</dbReference>
<dbReference type="Pfam" id="PF04402">
    <property type="entry name" value="SIMPL"/>
    <property type="match status" value="1"/>
</dbReference>
<protein>
    <recommendedName>
        <fullName evidence="3">DUF541 domain-containing protein</fullName>
    </recommendedName>
</protein>
<keyword evidence="2" id="KW-1185">Reference proteome</keyword>
<evidence type="ECO:0000313" key="1">
    <source>
        <dbReference type="EMBL" id="CAD72795.1"/>
    </source>
</evidence>
<organism evidence="1 2">
    <name type="scientific">Rhodopirellula baltica (strain DSM 10527 / NCIMB 13988 / SH1)</name>
    <dbReference type="NCBI Taxonomy" id="243090"/>
    <lineage>
        <taxon>Bacteria</taxon>
        <taxon>Pseudomonadati</taxon>
        <taxon>Planctomycetota</taxon>
        <taxon>Planctomycetia</taxon>
        <taxon>Pirellulales</taxon>
        <taxon>Pirellulaceae</taxon>
        <taxon>Rhodopirellula</taxon>
    </lineage>
</organism>
<proteinExistence type="predicted"/>
<dbReference type="AlphaFoldDB" id="Q7UVD0"/>
<dbReference type="Proteomes" id="UP000001025">
    <property type="component" value="Chromosome"/>
</dbReference>
<dbReference type="InterPro" id="IPR052022">
    <property type="entry name" value="26kDa_periplasmic_antigen"/>
</dbReference>